<dbReference type="Pfam" id="PF04674">
    <property type="entry name" value="Phi_1"/>
    <property type="match status" value="1"/>
</dbReference>
<keyword evidence="2" id="KW-0964">Secreted</keyword>
<organism evidence="6 7">
    <name type="scientific">Sphagnum jensenii</name>
    <dbReference type="NCBI Taxonomy" id="128206"/>
    <lineage>
        <taxon>Eukaryota</taxon>
        <taxon>Viridiplantae</taxon>
        <taxon>Streptophyta</taxon>
        <taxon>Embryophyta</taxon>
        <taxon>Bryophyta</taxon>
        <taxon>Sphagnophytina</taxon>
        <taxon>Sphagnopsida</taxon>
        <taxon>Sphagnales</taxon>
        <taxon>Sphagnaceae</taxon>
        <taxon>Sphagnum</taxon>
    </lineage>
</organism>
<keyword evidence="3 5" id="KW-0732">Signal</keyword>
<dbReference type="EMBL" id="OZ020103">
    <property type="protein sequence ID" value="CAK9277094.1"/>
    <property type="molecule type" value="Genomic_DNA"/>
</dbReference>
<protein>
    <recommendedName>
        <fullName evidence="8">Protein EXORDIUM-like 7</fullName>
    </recommendedName>
</protein>
<evidence type="ECO:0000256" key="4">
    <source>
        <dbReference type="ARBA" id="ARBA00023591"/>
    </source>
</evidence>
<dbReference type="PANTHER" id="PTHR31279:SF4">
    <property type="entry name" value="PROTEIN EXORDIUM-LIKE 5"/>
    <property type="match status" value="1"/>
</dbReference>
<accession>A0ABP0XEU5</accession>
<sequence length="331" mass="35957">MVSSRWEKGVLVLFLLLLPPLVSCFDSEKDFQDLMNSSKILVSSPTVDVEYHMGPVLTSAIEVYMIWYGRWDIAQQGIIKDFVESISATGNNKPSVQQWWTTVELYGDQTGANISASVHIAGEHQDNYSQGKSLTRLSIQQVIKSSLLENHGTLPVNAKGGVYMVFTADDVMMQDFCRAVCGFHYFTFPALVGYTLPYAWVGNSGQLCPQTCAYPFAVPTFMTSVLPLKSPNDNIGVDGMVSVIGHELAEIASNPLINAWYAGQNSIAPNEIADLCEGIYGPGAGGSYPGSILQDSAGASYNVNGVNGRHFLVQWLWNPSLKACSGSSTTK</sequence>
<dbReference type="InterPro" id="IPR006766">
    <property type="entry name" value="EXORDIUM-like"/>
</dbReference>
<evidence type="ECO:0000313" key="7">
    <source>
        <dbReference type="Proteomes" id="UP001497444"/>
    </source>
</evidence>
<evidence type="ECO:0000256" key="3">
    <source>
        <dbReference type="ARBA" id="ARBA00022729"/>
    </source>
</evidence>
<dbReference type="Proteomes" id="UP001497444">
    <property type="component" value="Chromosome 8"/>
</dbReference>
<feature type="chain" id="PRO_5045589222" description="Protein EXORDIUM-like 7" evidence="5">
    <location>
        <begin position="25"/>
        <end position="331"/>
    </location>
</feature>
<feature type="signal peptide" evidence="5">
    <location>
        <begin position="1"/>
        <end position="24"/>
    </location>
</feature>
<reference evidence="6" key="1">
    <citation type="submission" date="2024-02" db="EMBL/GenBank/DDBJ databases">
        <authorList>
            <consortium name="ELIXIR-Norway"/>
            <consortium name="Elixir Norway"/>
        </authorList>
    </citation>
    <scope>NUCLEOTIDE SEQUENCE</scope>
</reference>
<comment type="subcellular location">
    <subcellularLocation>
        <location evidence="1">Secreted</location>
    </subcellularLocation>
</comment>
<evidence type="ECO:0000256" key="5">
    <source>
        <dbReference type="SAM" id="SignalP"/>
    </source>
</evidence>
<name>A0ABP0XEU5_9BRYO</name>
<keyword evidence="7" id="KW-1185">Reference proteome</keyword>
<comment type="similarity">
    <text evidence="4">Belongs to the EXORDIUM family.</text>
</comment>
<evidence type="ECO:0000256" key="1">
    <source>
        <dbReference type="ARBA" id="ARBA00004613"/>
    </source>
</evidence>
<evidence type="ECO:0000256" key="2">
    <source>
        <dbReference type="ARBA" id="ARBA00022525"/>
    </source>
</evidence>
<evidence type="ECO:0008006" key="8">
    <source>
        <dbReference type="Google" id="ProtNLM"/>
    </source>
</evidence>
<gene>
    <name evidence="6" type="ORF">CSSPJE1EN1_LOCUS22572</name>
</gene>
<evidence type="ECO:0000313" key="6">
    <source>
        <dbReference type="EMBL" id="CAK9277094.1"/>
    </source>
</evidence>
<dbReference type="PANTHER" id="PTHR31279">
    <property type="entry name" value="PROTEIN EXORDIUM-LIKE 5"/>
    <property type="match status" value="1"/>
</dbReference>
<proteinExistence type="inferred from homology"/>